<feature type="domain" description="Beta-lactamase class A catalytic" evidence="8">
    <location>
        <begin position="49"/>
        <end position="269"/>
    </location>
</feature>
<keyword evidence="4 6" id="KW-0378">Hydrolase</keyword>
<dbReference type="PRINTS" id="PR00118">
    <property type="entry name" value="BLACTAMASEA"/>
</dbReference>
<proteinExistence type="inferred from homology"/>
<evidence type="ECO:0000256" key="5">
    <source>
        <dbReference type="ARBA" id="ARBA00023251"/>
    </source>
</evidence>
<keyword evidence="10" id="KW-1185">Reference proteome</keyword>
<dbReference type="PROSITE" id="PS51257">
    <property type="entry name" value="PROKAR_LIPOPROTEIN"/>
    <property type="match status" value="1"/>
</dbReference>
<dbReference type="RefSeq" id="WP_140923565.1">
    <property type="nucleotide sequence ID" value="NZ_CP122311.1"/>
</dbReference>
<comment type="similarity">
    <text evidence="2 6">Belongs to the class-A beta-lactamase family.</text>
</comment>
<feature type="chain" id="PRO_5047232770" description="Beta-lactamase" evidence="7">
    <location>
        <begin position="26"/>
        <end position="298"/>
    </location>
</feature>
<name>A0ABY2Z9Z0_9GAMM</name>
<evidence type="ECO:0000256" key="7">
    <source>
        <dbReference type="SAM" id="SignalP"/>
    </source>
</evidence>
<accession>A0ABY2Z9Z0</accession>
<dbReference type="EC" id="3.5.2.6" evidence="3 6"/>
<dbReference type="SUPFAM" id="SSF56601">
    <property type="entry name" value="beta-lactamase/transpeptidase-like"/>
    <property type="match status" value="1"/>
</dbReference>
<dbReference type="EMBL" id="VHIZ01000037">
    <property type="protein sequence ID" value="TPV28985.1"/>
    <property type="molecule type" value="Genomic_DNA"/>
</dbReference>
<dbReference type="InterPro" id="IPR045155">
    <property type="entry name" value="Beta-lactam_cat"/>
</dbReference>
<evidence type="ECO:0000256" key="6">
    <source>
        <dbReference type="RuleBase" id="RU361140"/>
    </source>
</evidence>
<comment type="catalytic activity">
    <reaction evidence="1 6">
        <text>a beta-lactam + H2O = a substituted beta-amino acid</text>
        <dbReference type="Rhea" id="RHEA:20401"/>
        <dbReference type="ChEBI" id="CHEBI:15377"/>
        <dbReference type="ChEBI" id="CHEBI:35627"/>
        <dbReference type="ChEBI" id="CHEBI:140347"/>
        <dbReference type="EC" id="3.5.2.6"/>
    </reaction>
</comment>
<dbReference type="Gene3D" id="3.40.710.10">
    <property type="entry name" value="DD-peptidase/beta-lactamase superfamily"/>
    <property type="match status" value="1"/>
</dbReference>
<evidence type="ECO:0000256" key="1">
    <source>
        <dbReference type="ARBA" id="ARBA00001526"/>
    </source>
</evidence>
<dbReference type="Proteomes" id="UP000316142">
    <property type="component" value="Unassembled WGS sequence"/>
</dbReference>
<protein>
    <recommendedName>
        <fullName evidence="3 6">Beta-lactamase</fullName>
        <ecNumber evidence="3 6">3.5.2.6</ecNumber>
    </recommendedName>
</protein>
<evidence type="ECO:0000256" key="2">
    <source>
        <dbReference type="ARBA" id="ARBA00009009"/>
    </source>
</evidence>
<feature type="signal peptide" evidence="7">
    <location>
        <begin position="1"/>
        <end position="25"/>
    </location>
</feature>
<evidence type="ECO:0000313" key="9">
    <source>
        <dbReference type="EMBL" id="TPV28985.1"/>
    </source>
</evidence>
<dbReference type="PANTHER" id="PTHR35333:SF3">
    <property type="entry name" value="BETA-LACTAMASE-TYPE TRANSPEPTIDASE FOLD CONTAINING PROTEIN"/>
    <property type="match status" value="1"/>
</dbReference>
<evidence type="ECO:0000313" key="10">
    <source>
        <dbReference type="Proteomes" id="UP000316142"/>
    </source>
</evidence>
<sequence>MNKFKNRLAGIVLFAAAGCSASAHAAFDQQSLNNQFEKLERQSGGRLGLAVIDTSDSTQYSWRGNERFPLCSTSKVMAVAAILKKSEGLKKNKNADTLLNKKIHISQRDMVNYNPVTMKHIGSAMSLAELSAAALQYSDNAAMNKLLAYLGGPQHATQFARTLGDTTFRLDRNEPGLNTAIPGDPRDTTTPSAMAASLNKLILGSALKDDQKATLTAWMKGNTTGAASIKAGLPADWIVADKTGSGDYGTTNDIAVIWPKNHAPIVLTTYFTQHDKSAAARKDVLASAARVIADAVQQ</sequence>
<reference evidence="9 10" key="1">
    <citation type="submission" date="2019-06" db="EMBL/GenBank/DDBJ databases">
        <title>Taxogenomics and systematics of the genus Pantoea.</title>
        <authorList>
            <person name="Tambong J.T."/>
        </authorList>
    </citation>
    <scope>NUCLEOTIDE SEQUENCE [LARGE SCALE GENOMIC DNA]</scope>
    <source>
        <strain evidence="9 10">LMG 2558</strain>
    </source>
</reference>
<dbReference type="InterPro" id="IPR023650">
    <property type="entry name" value="Beta-lactam_class-A_AS"/>
</dbReference>
<dbReference type="InterPro" id="IPR012338">
    <property type="entry name" value="Beta-lactam/transpept-like"/>
</dbReference>
<dbReference type="Pfam" id="PF13354">
    <property type="entry name" value="Beta-lactamase2"/>
    <property type="match status" value="1"/>
</dbReference>
<evidence type="ECO:0000256" key="4">
    <source>
        <dbReference type="ARBA" id="ARBA00022801"/>
    </source>
</evidence>
<dbReference type="NCBIfam" id="NF033103">
    <property type="entry name" value="bla_class_A"/>
    <property type="match status" value="1"/>
</dbReference>
<keyword evidence="7" id="KW-0732">Signal</keyword>
<dbReference type="PANTHER" id="PTHR35333">
    <property type="entry name" value="BETA-LACTAMASE"/>
    <property type="match status" value="1"/>
</dbReference>
<evidence type="ECO:0000259" key="8">
    <source>
        <dbReference type="Pfam" id="PF13354"/>
    </source>
</evidence>
<gene>
    <name evidence="9" type="primary">bla</name>
    <name evidence="9" type="ORF">FJW00_08550</name>
</gene>
<organism evidence="9 10">
    <name type="scientific">Pantoea anthophila</name>
    <dbReference type="NCBI Taxonomy" id="470931"/>
    <lineage>
        <taxon>Bacteria</taxon>
        <taxon>Pseudomonadati</taxon>
        <taxon>Pseudomonadota</taxon>
        <taxon>Gammaproteobacteria</taxon>
        <taxon>Enterobacterales</taxon>
        <taxon>Erwiniaceae</taxon>
        <taxon>Pantoea</taxon>
    </lineage>
</organism>
<keyword evidence="5 6" id="KW-0046">Antibiotic resistance</keyword>
<evidence type="ECO:0000256" key="3">
    <source>
        <dbReference type="ARBA" id="ARBA00012865"/>
    </source>
</evidence>
<comment type="caution">
    <text evidence="9">The sequence shown here is derived from an EMBL/GenBank/DDBJ whole genome shotgun (WGS) entry which is preliminary data.</text>
</comment>
<dbReference type="PROSITE" id="PS00146">
    <property type="entry name" value="BETA_LACTAMASE_A"/>
    <property type="match status" value="1"/>
</dbReference>
<dbReference type="InterPro" id="IPR000871">
    <property type="entry name" value="Beta-lactam_class-A"/>
</dbReference>